<feature type="non-terminal residue" evidence="2">
    <location>
        <position position="86"/>
    </location>
</feature>
<dbReference type="Pfam" id="PF07171">
    <property type="entry name" value="MlrC_C"/>
    <property type="match status" value="1"/>
</dbReference>
<protein>
    <submittedName>
        <fullName evidence="2">MlrC C-terminal domain-containing protein</fullName>
    </submittedName>
</protein>
<evidence type="ECO:0000313" key="2">
    <source>
        <dbReference type="EMBL" id="MCH4554349.1"/>
    </source>
</evidence>
<feature type="domain" description="Microcystin LR degradation protein MlrC C-terminal" evidence="1">
    <location>
        <begin position="38"/>
        <end position="86"/>
    </location>
</feature>
<gene>
    <name evidence="2" type="ORF">MKW35_17140</name>
</gene>
<organism evidence="2 3">
    <name type="scientific">Aestuariibaculum lutulentum</name>
    <dbReference type="NCBI Taxonomy" id="2920935"/>
    <lineage>
        <taxon>Bacteria</taxon>
        <taxon>Pseudomonadati</taxon>
        <taxon>Bacteroidota</taxon>
        <taxon>Flavobacteriia</taxon>
        <taxon>Flavobacteriales</taxon>
        <taxon>Flavobacteriaceae</taxon>
    </lineage>
</organism>
<evidence type="ECO:0000259" key="1">
    <source>
        <dbReference type="Pfam" id="PF07171"/>
    </source>
</evidence>
<dbReference type="InterPro" id="IPR010799">
    <property type="entry name" value="MlrC_C"/>
</dbReference>
<keyword evidence="3" id="KW-1185">Reference proteome</keyword>
<reference evidence="2" key="1">
    <citation type="submission" date="2022-02" db="EMBL/GenBank/DDBJ databases">
        <title>Aestuariibaculum sp., a marine bacterium isolated from sediment in Guangxi.</title>
        <authorList>
            <person name="Ying J."/>
        </authorList>
    </citation>
    <scope>NUCLEOTIDE SEQUENCE</scope>
    <source>
        <strain evidence="2">L182</strain>
    </source>
</reference>
<dbReference type="EMBL" id="JAKVQD010000248">
    <property type="protein sequence ID" value="MCH4554349.1"/>
    <property type="molecule type" value="Genomic_DNA"/>
</dbReference>
<accession>A0ABS9RN25</accession>
<feature type="non-terminal residue" evidence="2">
    <location>
        <position position="1"/>
    </location>
</feature>
<name>A0ABS9RN25_9FLAO</name>
<comment type="caution">
    <text evidence="2">The sequence shown here is derived from an EMBL/GenBank/DDBJ whole genome shotgun (WGS) entry which is preliminary data.</text>
</comment>
<dbReference type="Proteomes" id="UP001156141">
    <property type="component" value="Unassembled WGS sequence"/>
</dbReference>
<evidence type="ECO:0000313" key="3">
    <source>
        <dbReference type="Proteomes" id="UP001156141"/>
    </source>
</evidence>
<sequence length="86" mass="9230">TAFGQEIFALRKELKPEHSSIDEALDQALEVPHGTVVLADVSDNAGGGAPGDSTFVLRRVIERGIKDVASCLYWDPIAVRLCHEAG</sequence>
<proteinExistence type="predicted"/>